<evidence type="ECO:0000313" key="2">
    <source>
        <dbReference type="EMBL" id="TVU02868.1"/>
    </source>
</evidence>
<dbReference type="AlphaFoldDB" id="A0A5J9SV69"/>
<evidence type="ECO:0000256" key="1">
    <source>
        <dbReference type="SAM" id="Phobius"/>
    </source>
</evidence>
<dbReference type="Proteomes" id="UP000324897">
    <property type="component" value="Unassembled WGS sequence"/>
</dbReference>
<keyword evidence="3" id="KW-1185">Reference proteome</keyword>
<dbReference type="EMBL" id="RWGY01000266">
    <property type="protein sequence ID" value="TVU02868.1"/>
    <property type="molecule type" value="Genomic_DNA"/>
</dbReference>
<dbReference type="Gramene" id="TVU02868">
    <property type="protein sequence ID" value="TVU02868"/>
    <property type="gene ID" value="EJB05_51610"/>
</dbReference>
<keyword evidence="1" id="KW-1133">Transmembrane helix</keyword>
<gene>
    <name evidence="2" type="ORF">EJB05_51610</name>
</gene>
<sequence>MALRALAGRLRGLVSRRAGASPSPAPDLEALDPAKLESSVEAKFQAVRKSIRDQERLRHEESEKRIRKDYRDAGIIVVTTAGIITFFWSSATEAFADALEAMEAKRMKTFAEGGKAMDAEEGKAMVAVEGKAMVAEEGKAKEG</sequence>
<keyword evidence="1" id="KW-0812">Transmembrane</keyword>
<keyword evidence="1" id="KW-0472">Membrane</keyword>
<accession>A0A5J9SV69</accession>
<comment type="caution">
    <text evidence="2">The sequence shown here is derived from an EMBL/GenBank/DDBJ whole genome shotgun (WGS) entry which is preliminary data.</text>
</comment>
<organism evidence="2 3">
    <name type="scientific">Eragrostis curvula</name>
    <name type="common">weeping love grass</name>
    <dbReference type="NCBI Taxonomy" id="38414"/>
    <lineage>
        <taxon>Eukaryota</taxon>
        <taxon>Viridiplantae</taxon>
        <taxon>Streptophyta</taxon>
        <taxon>Embryophyta</taxon>
        <taxon>Tracheophyta</taxon>
        <taxon>Spermatophyta</taxon>
        <taxon>Magnoliopsida</taxon>
        <taxon>Liliopsida</taxon>
        <taxon>Poales</taxon>
        <taxon>Poaceae</taxon>
        <taxon>PACMAD clade</taxon>
        <taxon>Chloridoideae</taxon>
        <taxon>Eragrostideae</taxon>
        <taxon>Eragrostidinae</taxon>
        <taxon>Eragrostis</taxon>
    </lineage>
</organism>
<evidence type="ECO:0000313" key="3">
    <source>
        <dbReference type="Proteomes" id="UP000324897"/>
    </source>
</evidence>
<proteinExistence type="predicted"/>
<feature type="transmembrane region" description="Helical" evidence="1">
    <location>
        <begin position="73"/>
        <end position="91"/>
    </location>
</feature>
<name>A0A5J9SV69_9POAL</name>
<protein>
    <submittedName>
        <fullName evidence="2">Uncharacterized protein</fullName>
    </submittedName>
</protein>
<reference evidence="2 3" key="1">
    <citation type="journal article" date="2019" name="Sci. Rep.">
        <title>A high-quality genome of Eragrostis curvula grass provides insights into Poaceae evolution and supports new strategies to enhance forage quality.</title>
        <authorList>
            <person name="Carballo J."/>
            <person name="Santos B.A.C.M."/>
            <person name="Zappacosta D."/>
            <person name="Garbus I."/>
            <person name="Selva J.P."/>
            <person name="Gallo C.A."/>
            <person name="Diaz A."/>
            <person name="Albertini E."/>
            <person name="Caccamo M."/>
            <person name="Echenique V."/>
        </authorList>
    </citation>
    <scope>NUCLEOTIDE SEQUENCE [LARGE SCALE GENOMIC DNA]</scope>
    <source>
        <strain evidence="3">cv. Victoria</strain>
        <tissue evidence="2">Leaf</tissue>
    </source>
</reference>